<dbReference type="STRING" id="180088.A0A1J8QF72"/>
<evidence type="ECO:0000313" key="3">
    <source>
        <dbReference type="Proteomes" id="UP000183567"/>
    </source>
</evidence>
<dbReference type="PANTHER" id="PTHR24030:SF0">
    <property type="entry name" value="PROTEIN CMSS1"/>
    <property type="match status" value="1"/>
</dbReference>
<dbReference type="AlphaFoldDB" id="A0A1J8QF72"/>
<accession>A0A1J8QF72</accession>
<name>A0A1J8QF72_9AGAM</name>
<gene>
    <name evidence="2" type="ORF">AZE42_03549</name>
</gene>
<protein>
    <recommendedName>
        <fullName evidence="4">U3-containing 90S pre-ribosomal complex subunit-domain containing protein</fullName>
    </recommendedName>
</protein>
<dbReference type="OrthoDB" id="1929311at2759"/>
<dbReference type="Proteomes" id="UP000183567">
    <property type="component" value="Unassembled WGS sequence"/>
</dbReference>
<evidence type="ECO:0000313" key="2">
    <source>
        <dbReference type="EMBL" id="OJA10420.1"/>
    </source>
</evidence>
<evidence type="ECO:0000256" key="1">
    <source>
        <dbReference type="SAM" id="MobiDB-lite"/>
    </source>
</evidence>
<feature type="region of interest" description="Disordered" evidence="1">
    <location>
        <begin position="91"/>
        <end position="127"/>
    </location>
</feature>
<sequence>MLSKASCQEGRHVGFGILRQGISGREQKASSDHFSSLFSLSASCTLPHSSMNGQRGDDLDDDFVPDELVATSGEEDEVDNRRGDGIDALLSADEDAEEAQVSTKEKSATEKKRKRREKEKERKAKKRKLAETVEVIEPFSVAAQPAHKLADYMSSMQAKAFPAMSGIELGDVMIPESSIADSTIWTGLRTLDHLVDFIIKVLPMLHTRLSQKSKLNGAPTLLFIAGAALRVADATRILKDKRLRREKGADVAKLFARHFKVEEHVTYLKRSKIGSAVGTPGRIGKLLCETDALLVSQLTHIILDISYQDAKKRSLFDIPETRDEVFRNILGAPKVLEGLREGKIQLVLF</sequence>
<dbReference type="InterPro" id="IPR032704">
    <property type="entry name" value="Cms1"/>
</dbReference>
<dbReference type="EMBL" id="LVVM01005489">
    <property type="protein sequence ID" value="OJA10420.1"/>
    <property type="molecule type" value="Genomic_DNA"/>
</dbReference>
<proteinExistence type="predicted"/>
<dbReference type="GO" id="GO:0030686">
    <property type="term" value="C:90S preribosome"/>
    <property type="evidence" value="ECO:0007669"/>
    <property type="project" value="TreeGrafter"/>
</dbReference>
<evidence type="ECO:0008006" key="4">
    <source>
        <dbReference type="Google" id="ProtNLM"/>
    </source>
</evidence>
<dbReference type="GO" id="GO:0005634">
    <property type="term" value="C:nucleus"/>
    <property type="evidence" value="ECO:0007669"/>
    <property type="project" value="TreeGrafter"/>
</dbReference>
<dbReference type="Pfam" id="PF14617">
    <property type="entry name" value="CMS1"/>
    <property type="match status" value="1"/>
</dbReference>
<feature type="compositionally biased region" description="Basic residues" evidence="1">
    <location>
        <begin position="111"/>
        <end position="127"/>
    </location>
</feature>
<reference evidence="2 3" key="1">
    <citation type="submission" date="2016-03" db="EMBL/GenBank/DDBJ databases">
        <title>Comparative genomics of the ectomycorrhizal sister species Rhizopogon vinicolor and Rhizopogon vesiculosus (Basidiomycota: Boletales) reveals a divergence of the mating type B locus.</title>
        <authorList>
            <person name="Mujic A.B."/>
            <person name="Kuo A."/>
            <person name="Tritt A."/>
            <person name="Lipzen A."/>
            <person name="Chen C."/>
            <person name="Johnson J."/>
            <person name="Sharma A."/>
            <person name="Barry K."/>
            <person name="Grigoriev I.V."/>
            <person name="Spatafora J.W."/>
        </authorList>
    </citation>
    <scope>NUCLEOTIDE SEQUENCE [LARGE SCALE GENOMIC DNA]</scope>
    <source>
        <strain evidence="2 3">AM-OR11-056</strain>
    </source>
</reference>
<keyword evidence="3" id="KW-1185">Reference proteome</keyword>
<dbReference type="PANTHER" id="PTHR24030">
    <property type="entry name" value="PROTEIN CMSS1"/>
    <property type="match status" value="1"/>
</dbReference>
<comment type="caution">
    <text evidence="2">The sequence shown here is derived from an EMBL/GenBank/DDBJ whole genome shotgun (WGS) entry which is preliminary data.</text>
</comment>
<organism evidence="2 3">
    <name type="scientific">Rhizopogon vesiculosus</name>
    <dbReference type="NCBI Taxonomy" id="180088"/>
    <lineage>
        <taxon>Eukaryota</taxon>
        <taxon>Fungi</taxon>
        <taxon>Dikarya</taxon>
        <taxon>Basidiomycota</taxon>
        <taxon>Agaricomycotina</taxon>
        <taxon>Agaricomycetes</taxon>
        <taxon>Agaricomycetidae</taxon>
        <taxon>Boletales</taxon>
        <taxon>Suillineae</taxon>
        <taxon>Rhizopogonaceae</taxon>
        <taxon>Rhizopogon</taxon>
    </lineage>
</organism>